<keyword evidence="2" id="KW-1185">Reference proteome</keyword>
<evidence type="ECO:0000313" key="2">
    <source>
        <dbReference type="Proteomes" id="UP000805649"/>
    </source>
</evidence>
<dbReference type="Proteomes" id="UP000805649">
    <property type="component" value="Unassembled WGS sequence"/>
</dbReference>
<gene>
    <name evidence="1" type="ORF">CTRU02_214243</name>
</gene>
<proteinExistence type="predicted"/>
<dbReference type="EMBL" id="VUJX02000010">
    <property type="protein sequence ID" value="KAL0931508.1"/>
    <property type="molecule type" value="Genomic_DNA"/>
</dbReference>
<protein>
    <submittedName>
        <fullName evidence="1">Uncharacterized protein</fullName>
    </submittedName>
</protein>
<reference evidence="1 2" key="1">
    <citation type="journal article" date="2020" name="Phytopathology">
        <title>Genome Sequence Resources of Colletotrichum truncatum, C. plurivorum, C. musicola, and C. sojae: Four Species Pathogenic to Soybean (Glycine max).</title>
        <authorList>
            <person name="Rogerio F."/>
            <person name="Boufleur T.R."/>
            <person name="Ciampi-Guillardi M."/>
            <person name="Sukno S.A."/>
            <person name="Thon M.R."/>
            <person name="Massola Junior N.S."/>
            <person name="Baroncelli R."/>
        </authorList>
    </citation>
    <scope>NUCLEOTIDE SEQUENCE [LARGE SCALE GENOMIC DNA]</scope>
    <source>
        <strain evidence="1 2">CMES1059</strain>
    </source>
</reference>
<comment type="caution">
    <text evidence="1">The sequence shown here is derived from an EMBL/GenBank/DDBJ whole genome shotgun (WGS) entry which is preliminary data.</text>
</comment>
<organism evidence="1 2">
    <name type="scientific">Colletotrichum truncatum</name>
    <name type="common">Anthracnose fungus</name>
    <name type="synonym">Colletotrichum capsici</name>
    <dbReference type="NCBI Taxonomy" id="5467"/>
    <lineage>
        <taxon>Eukaryota</taxon>
        <taxon>Fungi</taxon>
        <taxon>Dikarya</taxon>
        <taxon>Ascomycota</taxon>
        <taxon>Pezizomycotina</taxon>
        <taxon>Sordariomycetes</taxon>
        <taxon>Hypocreomycetidae</taxon>
        <taxon>Glomerellales</taxon>
        <taxon>Glomerellaceae</taxon>
        <taxon>Colletotrichum</taxon>
        <taxon>Colletotrichum truncatum species complex</taxon>
    </lineage>
</organism>
<accession>A0ACC3YI00</accession>
<evidence type="ECO:0000313" key="1">
    <source>
        <dbReference type="EMBL" id="KAL0931508.1"/>
    </source>
</evidence>
<sequence>MPNKKNPKGNKGKKRLPHADCLIRHYRAEGHLYPEGTPRPCRERGRGPEYDNLFFCSSCRGCLDGSHFLDDDGNHPSYKSCDGCRNRSVTRTKKTPDEKAKAKTRGKAVKNLDTTSKVTKSRGRTGALYQASTPKLIHVLAAQKRKEEAKAAAAASRVNIGNFLTEPDTDDETLDEEDLEDMETDEDEHPYNPGYRRTPDDEDDKPGQDGTMGGGLTGTLIAA</sequence>
<name>A0ACC3YI00_COLTU</name>